<feature type="transmembrane region" description="Helical" evidence="1">
    <location>
        <begin position="106"/>
        <end position="133"/>
    </location>
</feature>
<dbReference type="AlphaFoldDB" id="A0AAF0B301"/>
<evidence type="ECO:0000313" key="3">
    <source>
        <dbReference type="Proteomes" id="UP001054126"/>
    </source>
</evidence>
<dbReference type="EMBL" id="CP115538">
    <property type="protein sequence ID" value="WBY60567.1"/>
    <property type="molecule type" value="Genomic_DNA"/>
</dbReference>
<dbReference type="Proteomes" id="UP001054126">
    <property type="component" value="Chromosome 14"/>
</dbReference>
<gene>
    <name evidence="2" type="ORF">Py17XNL_001400880</name>
</gene>
<keyword evidence="1" id="KW-0472">Membrane</keyword>
<keyword evidence="1" id="KW-1133">Transmembrane helix</keyword>
<sequence length="176" mass="20856">MKIQFFSEGLFTRIIVIFVDILMLINLLLDINISCDGYLRTWIIGAIILSFFLMSFIKRIPTFLKEDKGLFSEFILMFIFFIWTYFGTIQINKSNACQKIAPHLFWTVFTLVTTIWCSIVGLILSLMIITIVGKKTKFFQKMRENNLFKKNYLNKNIGYMCIYIMEERDAMIKWCI</sequence>
<keyword evidence="1" id="KW-0812">Transmembrane</keyword>
<protein>
    <submittedName>
        <fullName evidence="2">Uncharacterized protein</fullName>
    </submittedName>
</protein>
<evidence type="ECO:0000313" key="2">
    <source>
        <dbReference type="EMBL" id="WBY60567.1"/>
    </source>
</evidence>
<organism evidence="2 3">
    <name type="scientific">Plasmodium yoelii yoelii</name>
    <dbReference type="NCBI Taxonomy" id="73239"/>
    <lineage>
        <taxon>Eukaryota</taxon>
        <taxon>Sar</taxon>
        <taxon>Alveolata</taxon>
        <taxon>Apicomplexa</taxon>
        <taxon>Aconoidasida</taxon>
        <taxon>Haemosporida</taxon>
        <taxon>Plasmodiidae</taxon>
        <taxon>Plasmodium</taxon>
        <taxon>Plasmodium (Vinckeia)</taxon>
    </lineage>
</organism>
<reference evidence="2" key="1">
    <citation type="submission" date="2023-01" db="EMBL/GenBank/DDBJ databases">
        <title>Long-Read Genome Assembly and Gene Model Annotations for the Rodent Malaria Parasite Plasmodium yoelii 17XNL.</title>
        <authorList>
            <person name="Mitchell G.J."/>
            <person name="Sebastian A."/>
            <person name="Albert I."/>
            <person name="Lindner S.E."/>
        </authorList>
    </citation>
    <scope>NUCLEOTIDE SEQUENCE</scope>
    <source>
        <strain evidence="2">17XNL clone 1.1</strain>
    </source>
</reference>
<accession>A0AAF0B301</accession>
<name>A0AAF0B301_PLAYO</name>
<feature type="transmembrane region" description="Helical" evidence="1">
    <location>
        <begin position="12"/>
        <end position="33"/>
    </location>
</feature>
<proteinExistence type="predicted"/>
<evidence type="ECO:0000256" key="1">
    <source>
        <dbReference type="SAM" id="Phobius"/>
    </source>
</evidence>
<feature type="transmembrane region" description="Helical" evidence="1">
    <location>
        <begin position="69"/>
        <end position="86"/>
    </location>
</feature>
<feature type="transmembrane region" description="Helical" evidence="1">
    <location>
        <begin position="39"/>
        <end position="57"/>
    </location>
</feature>